<feature type="binding site" evidence="9">
    <location>
        <position position="64"/>
    </location>
    <ligand>
        <name>1D-myo-inositol 1,3,4-trisphosphate</name>
        <dbReference type="ChEBI" id="CHEBI:58414"/>
    </ligand>
</feature>
<evidence type="ECO:0000256" key="7">
    <source>
        <dbReference type="ARBA" id="ARBA00022840"/>
    </source>
</evidence>
<dbReference type="SUPFAM" id="SSF56059">
    <property type="entry name" value="Glutathione synthetase ATP-binding domain-like"/>
    <property type="match status" value="1"/>
</dbReference>
<organism evidence="12">
    <name type="scientific">Aceria tosichella</name>
    <name type="common">wheat curl mite</name>
    <dbReference type="NCBI Taxonomy" id="561515"/>
    <lineage>
        <taxon>Eukaryota</taxon>
        <taxon>Metazoa</taxon>
        <taxon>Ecdysozoa</taxon>
        <taxon>Arthropoda</taxon>
        <taxon>Chelicerata</taxon>
        <taxon>Arachnida</taxon>
        <taxon>Acari</taxon>
        <taxon>Acariformes</taxon>
        <taxon>Trombidiformes</taxon>
        <taxon>Prostigmata</taxon>
        <taxon>Eupodina</taxon>
        <taxon>Eriophyoidea</taxon>
        <taxon>Eriophyidae</taxon>
        <taxon>Eriophyinae</taxon>
        <taxon>Aceriini</taxon>
        <taxon>Aceria</taxon>
    </lineage>
</organism>
<evidence type="ECO:0000313" key="12">
    <source>
        <dbReference type="EMBL" id="MDE50271.1"/>
    </source>
</evidence>
<dbReference type="GO" id="GO:0032957">
    <property type="term" value="P:inositol trisphosphate metabolic process"/>
    <property type="evidence" value="ECO:0007669"/>
    <property type="project" value="InterPro"/>
</dbReference>
<dbReference type="GO" id="GO:0047325">
    <property type="term" value="F:inositol-3,4,5,6-tetrakisphosphate 1-kinase activity"/>
    <property type="evidence" value="ECO:0007669"/>
    <property type="project" value="InterPro"/>
</dbReference>
<feature type="binding site" evidence="9">
    <location>
        <position position="111"/>
    </location>
    <ligand>
        <name>ATP</name>
        <dbReference type="ChEBI" id="CHEBI:30616"/>
    </ligand>
</feature>
<dbReference type="InterPro" id="IPR041429">
    <property type="entry name" value="ITPK1_N"/>
</dbReference>
<dbReference type="GO" id="GO:0000287">
    <property type="term" value="F:magnesium ion binding"/>
    <property type="evidence" value="ECO:0007669"/>
    <property type="project" value="InterPro"/>
</dbReference>
<dbReference type="InterPro" id="IPR008656">
    <property type="entry name" value="Inositol_tetrakis-P_1-kinase"/>
</dbReference>
<comment type="similarity">
    <text evidence="2">Belongs to the ITPK1 family.</text>
</comment>
<accession>A0A6G1SJ86</accession>
<evidence type="ECO:0000256" key="4">
    <source>
        <dbReference type="ARBA" id="ARBA00022723"/>
    </source>
</evidence>
<reference evidence="12" key="1">
    <citation type="submission" date="2018-10" db="EMBL/GenBank/DDBJ databases">
        <title>Transcriptome assembly of Aceria tosichella (Wheat curl mite) Type 2.</title>
        <authorList>
            <person name="Scully E.D."/>
            <person name="Geib S.M."/>
            <person name="Palmer N.A."/>
            <person name="Gupta A.K."/>
            <person name="Sarath G."/>
            <person name="Tatineni S."/>
        </authorList>
    </citation>
    <scope>NUCLEOTIDE SEQUENCE</scope>
    <source>
        <strain evidence="12">LincolnNE</strain>
    </source>
</reference>
<dbReference type="EMBL" id="GGYP01005500">
    <property type="protein sequence ID" value="MDE50271.1"/>
    <property type="molecule type" value="Transcribed_RNA"/>
</dbReference>
<dbReference type="Gene3D" id="3.40.50.11370">
    <property type="match status" value="1"/>
</dbReference>
<evidence type="ECO:0000256" key="5">
    <source>
        <dbReference type="ARBA" id="ARBA00022741"/>
    </source>
</evidence>
<keyword evidence="4" id="KW-0479">Metal-binding</keyword>
<feature type="domain" description="Inositol 1,3,4-trisphosphate 5/6-kinase ATP-grasp" evidence="10">
    <location>
        <begin position="126"/>
        <end position="253"/>
    </location>
</feature>
<evidence type="ECO:0000256" key="6">
    <source>
        <dbReference type="ARBA" id="ARBA00022777"/>
    </source>
</evidence>
<dbReference type="PANTHER" id="PTHR14217:SF1">
    <property type="entry name" value="INOSITOL-TETRAKISPHOSPHATE 1-KINASE"/>
    <property type="match status" value="1"/>
</dbReference>
<dbReference type="InterPro" id="IPR040464">
    <property type="entry name" value="InsP(3)kin_ATP-grasp"/>
</dbReference>
<sequence length="451" mass="51272">MGATCDNDDDFKYCVGYWWSDKKSQKLNANKLGALFAERRCKFVKLDFDKHLDQQGPFDVIVHKMGDILVKADQGDSQAKKTISAFESYVRKHPKMVILDALDNTRALMDRYKQYRLIEQSDLAKDNVVFTPTFVHLTSTNIDVNRGRIRRSKITFPIVCKPILAQGSTGAHQMCIIFNEAGLKDVKPPCVAQSFVNHNAKLYKLFVIKDKYYIMERPSLKNFQAGDYETVFFFSHDISKPNSSSLLTELDEADKLQLGQLMEKWNNNMNITEARETTLTTTKQTPISNPAALTKTKTITATTPTTITTTKESPNDEDAKQQMDIYRGNFIMNNGEGDWKNKQPTLQYQQSPLMPSKEILSKIVKIFSEKLGLTFYGIDIIIENGTNRYAIIDMNTFPGYDGVENFLTIFRDVVCDAIPEDIALDQKQAQLTTTKLNKRKPTEHDSGIEST</sequence>
<feature type="binding site" evidence="9">
    <location>
        <position position="219"/>
    </location>
    <ligand>
        <name>ATP</name>
        <dbReference type="ChEBI" id="CHEBI:30616"/>
    </ligand>
</feature>
<protein>
    <submittedName>
        <fullName evidence="12">Inositol-tetrakisphosphate 1-kinase</fullName>
    </submittedName>
</protein>
<feature type="domain" description="Inositol 1,3,4-trisphosphate 5/6-kinase ATP-grasp" evidence="10">
    <location>
        <begin position="350"/>
        <end position="414"/>
    </location>
</feature>
<dbReference type="PANTHER" id="PTHR14217">
    <property type="entry name" value="INOSITOL-TETRAKISPHOSPHATE 1-KINASE"/>
    <property type="match status" value="1"/>
</dbReference>
<dbReference type="PIRSF" id="PIRSF038186">
    <property type="entry name" value="ITPK"/>
    <property type="match status" value="1"/>
</dbReference>
<keyword evidence="5 9" id="KW-0547">Nucleotide-binding</keyword>
<gene>
    <name evidence="12" type="primary">ITPK1</name>
    <name evidence="12" type="ORF">g.1537</name>
</gene>
<feature type="binding site" evidence="9">
    <location>
        <position position="23"/>
    </location>
    <ligand>
        <name>1D-myo-inositol 1,3,4-trisphosphate</name>
        <dbReference type="ChEBI" id="CHEBI:58414"/>
    </ligand>
</feature>
<keyword evidence="6 12" id="KW-0418">Kinase</keyword>
<evidence type="ECO:0000256" key="3">
    <source>
        <dbReference type="ARBA" id="ARBA00022679"/>
    </source>
</evidence>
<evidence type="ECO:0000256" key="9">
    <source>
        <dbReference type="PIRSR" id="PIRSR038186-1"/>
    </source>
</evidence>
<dbReference type="Pfam" id="PF17927">
    <property type="entry name" value="Ins134_P3_kin_N"/>
    <property type="match status" value="1"/>
</dbReference>
<dbReference type="GO" id="GO:0005737">
    <property type="term" value="C:cytoplasm"/>
    <property type="evidence" value="ECO:0007669"/>
    <property type="project" value="TreeGrafter"/>
</dbReference>
<dbReference type="GO" id="GO:0052725">
    <property type="term" value="F:inositol-1,3,4-trisphosphate 6-kinase activity"/>
    <property type="evidence" value="ECO:0007669"/>
    <property type="project" value="InterPro"/>
</dbReference>
<keyword evidence="8" id="KW-0460">Magnesium</keyword>
<dbReference type="AlphaFoldDB" id="A0A6G1SJ86"/>
<dbReference type="Pfam" id="PF05770">
    <property type="entry name" value="Ins134_P3_kin"/>
    <property type="match status" value="2"/>
</dbReference>
<evidence type="ECO:0000259" key="11">
    <source>
        <dbReference type="Pfam" id="PF17927"/>
    </source>
</evidence>
<feature type="binding site" evidence="9">
    <location>
        <position position="204"/>
    </location>
    <ligand>
        <name>1D-myo-inositol 1,3,4-trisphosphate</name>
        <dbReference type="ChEBI" id="CHEBI:58414"/>
    </ligand>
</feature>
<name>A0A6G1SJ86_9ACAR</name>
<keyword evidence="7 9" id="KW-0067">ATP-binding</keyword>
<keyword evidence="3" id="KW-0808">Transferase</keyword>
<dbReference type="Gene3D" id="3.30.470.20">
    <property type="entry name" value="ATP-grasp fold, B domain"/>
    <property type="match status" value="1"/>
</dbReference>
<feature type="binding site" evidence="9">
    <location>
        <position position="172"/>
    </location>
    <ligand>
        <name>1D-myo-inositol 1,3,4-trisphosphate</name>
        <dbReference type="ChEBI" id="CHEBI:58414"/>
    </ligand>
</feature>
<dbReference type="GO" id="GO:0052726">
    <property type="term" value="F:inositol-1,3,4-trisphosphate 5-kinase activity"/>
    <property type="evidence" value="ECO:0007669"/>
    <property type="project" value="InterPro"/>
</dbReference>
<feature type="binding site" evidence="9">
    <location>
        <position position="161"/>
    </location>
    <ligand>
        <name>ATP</name>
        <dbReference type="ChEBI" id="CHEBI:30616"/>
    </ligand>
</feature>
<feature type="domain" description="Inositol-tetrakisphosphate 1-kinase N-terminal" evidence="11">
    <location>
        <begin position="15"/>
        <end position="103"/>
    </location>
</feature>
<proteinExistence type="inferred from homology"/>
<evidence type="ECO:0000256" key="8">
    <source>
        <dbReference type="ARBA" id="ARBA00022842"/>
    </source>
</evidence>
<evidence type="ECO:0000256" key="1">
    <source>
        <dbReference type="ARBA" id="ARBA00001946"/>
    </source>
</evidence>
<dbReference type="Gene3D" id="3.30.1490.220">
    <property type="match status" value="1"/>
</dbReference>
<feature type="binding site" evidence="9">
    <location>
        <begin position="193"/>
        <end position="204"/>
    </location>
    <ligand>
        <name>ATP</name>
        <dbReference type="ChEBI" id="CHEBI:30616"/>
    </ligand>
</feature>
<dbReference type="GO" id="GO:0005524">
    <property type="term" value="F:ATP binding"/>
    <property type="evidence" value="ECO:0007669"/>
    <property type="project" value="UniProtKB-KW"/>
</dbReference>
<evidence type="ECO:0000259" key="10">
    <source>
        <dbReference type="Pfam" id="PF05770"/>
    </source>
</evidence>
<comment type="cofactor">
    <cofactor evidence="1">
        <name>Mg(2+)</name>
        <dbReference type="ChEBI" id="CHEBI:18420"/>
    </cofactor>
</comment>
<evidence type="ECO:0000256" key="2">
    <source>
        <dbReference type="ARBA" id="ARBA00009601"/>
    </source>
</evidence>